<dbReference type="GO" id="GO:0004386">
    <property type="term" value="F:helicase activity"/>
    <property type="evidence" value="ECO:0007669"/>
    <property type="project" value="UniProtKB-KW"/>
</dbReference>
<dbReference type="CDD" id="cd06141">
    <property type="entry name" value="WRN_exo"/>
    <property type="match status" value="1"/>
</dbReference>
<comment type="caution">
    <text evidence="5">The sequence shown here is derived from an EMBL/GenBank/DDBJ whole genome shotgun (WGS) entry which is preliminary data.</text>
</comment>
<dbReference type="PANTHER" id="PTHR13620:SF104">
    <property type="entry name" value="EXONUCLEASE 3'-5' DOMAIN-CONTAINING PROTEIN 2"/>
    <property type="match status" value="1"/>
</dbReference>
<evidence type="ECO:0000313" key="5">
    <source>
        <dbReference type="EMBL" id="KAK4458857.1"/>
    </source>
</evidence>
<keyword evidence="5" id="KW-0347">Helicase</keyword>
<dbReference type="GO" id="GO:0005634">
    <property type="term" value="C:nucleus"/>
    <property type="evidence" value="ECO:0007669"/>
    <property type="project" value="TreeGrafter"/>
</dbReference>
<feature type="domain" description="3'-5' exonuclease" evidence="4">
    <location>
        <begin position="181"/>
        <end position="370"/>
    </location>
</feature>
<dbReference type="InterPro" id="IPR012337">
    <property type="entry name" value="RNaseH-like_sf"/>
</dbReference>
<keyword evidence="1" id="KW-0540">Nuclease</keyword>
<evidence type="ECO:0000256" key="2">
    <source>
        <dbReference type="ARBA" id="ARBA00022801"/>
    </source>
</evidence>
<dbReference type="AlphaFoldDB" id="A0AAV9HH94"/>
<feature type="region of interest" description="Disordered" evidence="3">
    <location>
        <begin position="394"/>
        <end position="463"/>
    </location>
</feature>
<dbReference type="GO" id="GO:0005737">
    <property type="term" value="C:cytoplasm"/>
    <property type="evidence" value="ECO:0007669"/>
    <property type="project" value="TreeGrafter"/>
</dbReference>
<feature type="compositionally biased region" description="Polar residues" evidence="3">
    <location>
        <begin position="1"/>
        <end position="13"/>
    </location>
</feature>
<dbReference type="PANTHER" id="PTHR13620">
    <property type="entry name" value="3-5 EXONUCLEASE"/>
    <property type="match status" value="1"/>
</dbReference>
<keyword evidence="5" id="KW-0067">ATP-binding</keyword>
<keyword evidence="2" id="KW-0378">Hydrolase</keyword>
<evidence type="ECO:0000259" key="4">
    <source>
        <dbReference type="SMART" id="SM00474"/>
    </source>
</evidence>
<dbReference type="EMBL" id="MU865054">
    <property type="protein sequence ID" value="KAK4458857.1"/>
    <property type="molecule type" value="Genomic_DNA"/>
</dbReference>
<dbReference type="InterPro" id="IPR051132">
    <property type="entry name" value="3-5_Exonuclease_domain"/>
</dbReference>
<keyword evidence="5" id="KW-0547">Nucleotide-binding</keyword>
<evidence type="ECO:0000313" key="6">
    <source>
        <dbReference type="Proteomes" id="UP001321749"/>
    </source>
</evidence>
<name>A0AAV9HH94_9PEZI</name>
<dbReference type="InterPro" id="IPR036397">
    <property type="entry name" value="RNaseH_sf"/>
</dbReference>
<reference evidence="5" key="1">
    <citation type="journal article" date="2023" name="Mol. Phylogenet. Evol.">
        <title>Genome-scale phylogeny and comparative genomics of the fungal order Sordariales.</title>
        <authorList>
            <person name="Hensen N."/>
            <person name="Bonometti L."/>
            <person name="Westerberg I."/>
            <person name="Brannstrom I.O."/>
            <person name="Guillou S."/>
            <person name="Cros-Aarteil S."/>
            <person name="Calhoun S."/>
            <person name="Haridas S."/>
            <person name="Kuo A."/>
            <person name="Mondo S."/>
            <person name="Pangilinan J."/>
            <person name="Riley R."/>
            <person name="LaButti K."/>
            <person name="Andreopoulos B."/>
            <person name="Lipzen A."/>
            <person name="Chen C."/>
            <person name="Yan M."/>
            <person name="Daum C."/>
            <person name="Ng V."/>
            <person name="Clum A."/>
            <person name="Steindorff A."/>
            <person name="Ohm R.A."/>
            <person name="Martin F."/>
            <person name="Silar P."/>
            <person name="Natvig D.O."/>
            <person name="Lalanne C."/>
            <person name="Gautier V."/>
            <person name="Ament-Velasquez S.L."/>
            <person name="Kruys A."/>
            <person name="Hutchinson M.I."/>
            <person name="Powell A.J."/>
            <person name="Barry K."/>
            <person name="Miller A.N."/>
            <person name="Grigoriev I.V."/>
            <person name="Debuchy R."/>
            <person name="Gladieux P."/>
            <person name="Hiltunen Thoren M."/>
            <person name="Johannesson H."/>
        </authorList>
    </citation>
    <scope>NUCLEOTIDE SEQUENCE</scope>
    <source>
        <strain evidence="5">PSN324</strain>
    </source>
</reference>
<gene>
    <name evidence="5" type="ORF">QBC42DRAFT_16855</name>
</gene>
<proteinExistence type="predicted"/>
<dbReference type="GO" id="GO:0003676">
    <property type="term" value="F:nucleic acid binding"/>
    <property type="evidence" value="ECO:0007669"/>
    <property type="project" value="InterPro"/>
</dbReference>
<organism evidence="5 6">
    <name type="scientific">Cladorrhinum samala</name>
    <dbReference type="NCBI Taxonomy" id="585594"/>
    <lineage>
        <taxon>Eukaryota</taxon>
        <taxon>Fungi</taxon>
        <taxon>Dikarya</taxon>
        <taxon>Ascomycota</taxon>
        <taxon>Pezizomycotina</taxon>
        <taxon>Sordariomycetes</taxon>
        <taxon>Sordariomycetidae</taxon>
        <taxon>Sordariales</taxon>
        <taxon>Podosporaceae</taxon>
        <taxon>Cladorrhinum</taxon>
    </lineage>
</organism>
<accession>A0AAV9HH94</accession>
<dbReference type="SMART" id="SM00474">
    <property type="entry name" value="35EXOc"/>
    <property type="match status" value="1"/>
</dbReference>
<reference evidence="5" key="2">
    <citation type="submission" date="2023-06" db="EMBL/GenBank/DDBJ databases">
        <authorList>
            <consortium name="Lawrence Berkeley National Laboratory"/>
            <person name="Mondo S.J."/>
            <person name="Hensen N."/>
            <person name="Bonometti L."/>
            <person name="Westerberg I."/>
            <person name="Brannstrom I.O."/>
            <person name="Guillou S."/>
            <person name="Cros-Aarteil S."/>
            <person name="Calhoun S."/>
            <person name="Haridas S."/>
            <person name="Kuo A."/>
            <person name="Pangilinan J."/>
            <person name="Riley R."/>
            <person name="Labutti K."/>
            <person name="Andreopoulos B."/>
            <person name="Lipzen A."/>
            <person name="Chen C."/>
            <person name="Yanf M."/>
            <person name="Daum C."/>
            <person name="Ng V."/>
            <person name="Clum A."/>
            <person name="Steindorff A."/>
            <person name="Ohm R."/>
            <person name="Martin F."/>
            <person name="Silar P."/>
            <person name="Natvig D."/>
            <person name="Lalanne C."/>
            <person name="Gautier V."/>
            <person name="Ament-Velasquez S.L."/>
            <person name="Kruys A."/>
            <person name="Hutchinson M.I."/>
            <person name="Powell A.J."/>
            <person name="Barry K."/>
            <person name="Miller A.N."/>
            <person name="Grigoriev I.V."/>
            <person name="Debuchy R."/>
            <person name="Gladieux P."/>
            <person name="Thoren M.H."/>
            <person name="Johannesson H."/>
        </authorList>
    </citation>
    <scope>NUCLEOTIDE SEQUENCE</scope>
    <source>
        <strain evidence="5">PSN324</strain>
    </source>
</reference>
<evidence type="ECO:0000256" key="3">
    <source>
        <dbReference type="SAM" id="MobiDB-lite"/>
    </source>
</evidence>
<keyword evidence="6" id="KW-1185">Reference proteome</keyword>
<dbReference type="Pfam" id="PF01612">
    <property type="entry name" value="DNA_pol_A_exo1"/>
    <property type="match status" value="1"/>
</dbReference>
<sequence length="572" mass="63893">MSSSDSTPQTWHSSHGIVFAGESRTTPFRPPMSRNMATQAPAKPLSLRDKLMSWDRERTSGTVAKDSASASVPSPVVAPKQEAERTAAKIEAKIEAKTEMKDIKAKINEQAKAEVKVQEEPKQETDHDQITAPFTPLDFKIPDDKFREAKNAPKGSPESYWNYSHYRCPSEGEAEPRSVMVHYCAKNHTMERVLKQYFANEKLLGFDLEWMPFAKKTDPARKNICVLQLASESHVALFHLAIFPPDDSLVTPTLKKILEDPEVTKVGVWIMGDAGRVENYLDIKPRGLFELSHLYKLVRYSASGEYNLIDKRLISLAAQAEDVLGLPLFKGTDVRTSDWSQKLSLDQIIYGASDAYAAVQIYAILNHQREQLNPTPPLPYHAELRERIRLAEGVSISSPPVAEEPSDTDAPPAEETTPGSGLSESVIKSVDDTIRDESEEEANGGSDSPPPPAAAAKPKKEVDPRVAEASTWAAQYRVANPKIVPTLAQLRSYHIWYNNEDLDVAKICSLLRDPPLMPTTVATYICNAVKHERFPFDKRRLRDEVLKHVPGEGPETRYRGLRKACEDIDDDE</sequence>
<dbReference type="InterPro" id="IPR002562">
    <property type="entry name" value="3'-5'_exonuclease_dom"/>
</dbReference>
<dbReference type="SUPFAM" id="SSF53098">
    <property type="entry name" value="Ribonuclease H-like"/>
    <property type="match status" value="1"/>
</dbReference>
<feature type="compositionally biased region" description="Basic and acidic residues" evidence="3">
    <location>
        <begin position="46"/>
        <end position="59"/>
    </location>
</feature>
<dbReference type="Gene3D" id="3.30.420.10">
    <property type="entry name" value="Ribonuclease H-like superfamily/Ribonuclease H"/>
    <property type="match status" value="1"/>
</dbReference>
<protein>
    <submittedName>
        <fullName evidence="5">Werner syndrome helicase</fullName>
    </submittedName>
</protein>
<feature type="region of interest" description="Disordered" evidence="3">
    <location>
        <begin position="1"/>
        <end position="84"/>
    </location>
</feature>
<dbReference type="Proteomes" id="UP001321749">
    <property type="component" value="Unassembled WGS sequence"/>
</dbReference>
<feature type="compositionally biased region" description="Low complexity" evidence="3">
    <location>
        <begin position="67"/>
        <end position="79"/>
    </location>
</feature>
<evidence type="ECO:0000256" key="1">
    <source>
        <dbReference type="ARBA" id="ARBA00022722"/>
    </source>
</evidence>
<dbReference type="GO" id="GO:0006139">
    <property type="term" value="P:nucleobase-containing compound metabolic process"/>
    <property type="evidence" value="ECO:0007669"/>
    <property type="project" value="InterPro"/>
</dbReference>
<dbReference type="GO" id="GO:0008408">
    <property type="term" value="F:3'-5' exonuclease activity"/>
    <property type="evidence" value="ECO:0007669"/>
    <property type="project" value="InterPro"/>
</dbReference>